<sequence length="34" mass="4151">MDGLIFLDVLQRRLERLLGTLRINWDKIQVKFSY</sequence>
<organism evidence="1 2">
    <name type="scientific">Paenibacillus allorhizoplanae</name>
    <dbReference type="NCBI Taxonomy" id="2905648"/>
    <lineage>
        <taxon>Bacteria</taxon>
        <taxon>Bacillati</taxon>
        <taxon>Bacillota</taxon>
        <taxon>Bacilli</taxon>
        <taxon>Bacillales</taxon>
        <taxon>Paenibacillaceae</taxon>
        <taxon>Paenibacillus</taxon>
    </lineage>
</organism>
<accession>A0ABN8GXJ7</accession>
<evidence type="ECO:0000313" key="1">
    <source>
        <dbReference type="EMBL" id="CAH1221505.1"/>
    </source>
</evidence>
<reference evidence="1" key="1">
    <citation type="submission" date="2022-01" db="EMBL/GenBank/DDBJ databases">
        <authorList>
            <person name="Criscuolo A."/>
        </authorList>
    </citation>
    <scope>NUCLEOTIDE SEQUENCE</scope>
    <source>
        <strain evidence="1">CIP111891</strain>
    </source>
</reference>
<protein>
    <submittedName>
        <fullName evidence="1">Uncharacterized protein</fullName>
    </submittedName>
</protein>
<comment type="caution">
    <text evidence="1">The sequence shown here is derived from an EMBL/GenBank/DDBJ whole genome shotgun (WGS) entry which is preliminary data.</text>
</comment>
<keyword evidence="2" id="KW-1185">Reference proteome</keyword>
<proteinExistence type="predicted"/>
<name>A0ABN8GXJ7_9BACL</name>
<evidence type="ECO:0000313" key="2">
    <source>
        <dbReference type="Proteomes" id="UP000838821"/>
    </source>
</evidence>
<dbReference type="EMBL" id="CAKMMW010000020">
    <property type="protein sequence ID" value="CAH1221505.1"/>
    <property type="molecule type" value="Genomic_DNA"/>
</dbReference>
<dbReference type="Proteomes" id="UP000838821">
    <property type="component" value="Unassembled WGS sequence"/>
</dbReference>
<gene>
    <name evidence="1" type="ORF">PAECIP111891_05207</name>
</gene>